<proteinExistence type="inferred from homology"/>
<evidence type="ECO:0000259" key="12">
    <source>
        <dbReference type="Pfam" id="PF00156"/>
    </source>
</evidence>
<comment type="catalytic activity">
    <reaction evidence="1 11">
        <text>AMP + diphosphate = 5-phospho-alpha-D-ribose 1-diphosphate + adenine</text>
        <dbReference type="Rhea" id="RHEA:16609"/>
        <dbReference type="ChEBI" id="CHEBI:16708"/>
        <dbReference type="ChEBI" id="CHEBI:33019"/>
        <dbReference type="ChEBI" id="CHEBI:58017"/>
        <dbReference type="ChEBI" id="CHEBI:456215"/>
        <dbReference type="EC" id="2.4.2.7"/>
    </reaction>
</comment>
<dbReference type="NCBIfam" id="TIGR01090">
    <property type="entry name" value="apt"/>
    <property type="match status" value="1"/>
</dbReference>
<dbReference type="SUPFAM" id="SSF53271">
    <property type="entry name" value="PRTase-like"/>
    <property type="match status" value="1"/>
</dbReference>
<keyword evidence="14" id="KW-1185">Reference proteome</keyword>
<evidence type="ECO:0000313" key="13">
    <source>
        <dbReference type="EMBL" id="MFD1610989.1"/>
    </source>
</evidence>
<comment type="pathway">
    <text evidence="3 11">Purine metabolism; AMP biosynthesis via salvage pathway; AMP from adenine: step 1/1.</text>
</comment>
<dbReference type="EMBL" id="JBHUDY010000001">
    <property type="protein sequence ID" value="MFD1610989.1"/>
    <property type="molecule type" value="Genomic_DNA"/>
</dbReference>
<dbReference type="InterPro" id="IPR029057">
    <property type="entry name" value="PRTase-like"/>
</dbReference>
<evidence type="ECO:0000313" key="14">
    <source>
        <dbReference type="Proteomes" id="UP001597115"/>
    </source>
</evidence>
<dbReference type="InterPro" id="IPR005764">
    <property type="entry name" value="Ade_phspho_trans"/>
</dbReference>
<keyword evidence="9 11" id="KW-0808">Transferase</keyword>
<evidence type="ECO:0000256" key="7">
    <source>
        <dbReference type="ARBA" id="ARBA00022490"/>
    </source>
</evidence>
<evidence type="ECO:0000256" key="1">
    <source>
        <dbReference type="ARBA" id="ARBA00000868"/>
    </source>
</evidence>
<dbReference type="InterPro" id="IPR000836">
    <property type="entry name" value="PRTase_dom"/>
</dbReference>
<keyword evidence="7 11" id="KW-0963">Cytoplasm</keyword>
<comment type="subunit">
    <text evidence="5 11">Homodimer.</text>
</comment>
<name>A0ABW4HZG4_9SPHN</name>
<evidence type="ECO:0000256" key="11">
    <source>
        <dbReference type="HAMAP-Rule" id="MF_00004"/>
    </source>
</evidence>
<evidence type="ECO:0000256" key="4">
    <source>
        <dbReference type="ARBA" id="ARBA00008391"/>
    </source>
</evidence>
<dbReference type="InterPro" id="IPR050120">
    <property type="entry name" value="Adenine_PRTase"/>
</dbReference>
<evidence type="ECO:0000256" key="10">
    <source>
        <dbReference type="ARBA" id="ARBA00022726"/>
    </source>
</evidence>
<dbReference type="PANTHER" id="PTHR11776:SF7">
    <property type="entry name" value="PHOSPHORIBOSYLTRANSFERASE DOMAIN-CONTAINING PROTEIN"/>
    <property type="match status" value="1"/>
</dbReference>
<protein>
    <recommendedName>
        <fullName evidence="6 11">Adenine phosphoribosyltransferase</fullName>
        <shortName evidence="11">APRT</shortName>
        <ecNumber evidence="6 11">2.4.2.7</ecNumber>
    </recommendedName>
</protein>
<comment type="subcellular location">
    <subcellularLocation>
        <location evidence="2 11">Cytoplasm</location>
    </subcellularLocation>
</comment>
<sequence length="178" mass="18677">MSPDELKALVRTIPDFPKPGIQFRDITTLLIDGRGFAAAVDALVELARPYGADLIAGIEARGFIFSGPVARALGAGLLPVRKPGKLPGPRIGVDYALEYGTDRLEIHEGACVPGHRVLLVDDLIATGGTASATIRLLRESGATVPAALFVIDLPDLGGADLLREQGVEPHALMAFPGH</sequence>
<reference evidence="14" key="1">
    <citation type="journal article" date="2019" name="Int. J. Syst. Evol. Microbiol.">
        <title>The Global Catalogue of Microorganisms (GCM) 10K type strain sequencing project: providing services to taxonomists for standard genome sequencing and annotation.</title>
        <authorList>
            <consortium name="The Broad Institute Genomics Platform"/>
            <consortium name="The Broad Institute Genome Sequencing Center for Infectious Disease"/>
            <person name="Wu L."/>
            <person name="Ma J."/>
        </authorList>
    </citation>
    <scope>NUCLEOTIDE SEQUENCE [LARGE SCALE GENOMIC DNA]</scope>
    <source>
        <strain evidence="14">CGMCC 1.16275</strain>
    </source>
</reference>
<dbReference type="Pfam" id="PF00156">
    <property type="entry name" value="Pribosyltran"/>
    <property type="match status" value="1"/>
</dbReference>
<accession>A0ABW4HZG4</accession>
<evidence type="ECO:0000256" key="5">
    <source>
        <dbReference type="ARBA" id="ARBA00011738"/>
    </source>
</evidence>
<dbReference type="Proteomes" id="UP001597115">
    <property type="component" value="Unassembled WGS sequence"/>
</dbReference>
<evidence type="ECO:0000256" key="3">
    <source>
        <dbReference type="ARBA" id="ARBA00004659"/>
    </source>
</evidence>
<comment type="caution">
    <text evidence="13">The sequence shown here is derived from an EMBL/GenBank/DDBJ whole genome shotgun (WGS) entry which is preliminary data.</text>
</comment>
<evidence type="ECO:0000256" key="2">
    <source>
        <dbReference type="ARBA" id="ARBA00004496"/>
    </source>
</evidence>
<keyword evidence="10 11" id="KW-0660">Purine salvage</keyword>
<dbReference type="HAMAP" id="MF_00004">
    <property type="entry name" value="Aden_phosphoribosyltr"/>
    <property type="match status" value="1"/>
</dbReference>
<dbReference type="NCBIfam" id="NF002636">
    <property type="entry name" value="PRK02304.1-5"/>
    <property type="match status" value="1"/>
</dbReference>
<keyword evidence="8 11" id="KW-0328">Glycosyltransferase</keyword>
<feature type="domain" description="Phosphoribosyltransferase" evidence="12">
    <location>
        <begin position="50"/>
        <end position="144"/>
    </location>
</feature>
<dbReference type="EC" id="2.4.2.7" evidence="6 11"/>
<evidence type="ECO:0000256" key="6">
    <source>
        <dbReference type="ARBA" id="ARBA00011893"/>
    </source>
</evidence>
<gene>
    <name evidence="11" type="primary">apt</name>
    <name evidence="13" type="ORF">ACFSCW_04150</name>
</gene>
<evidence type="ECO:0000256" key="9">
    <source>
        <dbReference type="ARBA" id="ARBA00022679"/>
    </source>
</evidence>
<dbReference type="NCBIfam" id="NF002634">
    <property type="entry name" value="PRK02304.1-3"/>
    <property type="match status" value="1"/>
</dbReference>
<dbReference type="PANTHER" id="PTHR11776">
    <property type="entry name" value="ADENINE PHOSPHORIBOSYLTRANSFERASE"/>
    <property type="match status" value="1"/>
</dbReference>
<comment type="similarity">
    <text evidence="4 11">Belongs to the purine/pyrimidine phosphoribosyltransferase family.</text>
</comment>
<dbReference type="RefSeq" id="WP_380887190.1">
    <property type="nucleotide sequence ID" value="NZ_JBHUDY010000001.1"/>
</dbReference>
<comment type="function">
    <text evidence="11">Catalyzes a salvage reaction resulting in the formation of AMP, that is energically less costly than de novo synthesis.</text>
</comment>
<evidence type="ECO:0000256" key="8">
    <source>
        <dbReference type="ARBA" id="ARBA00022676"/>
    </source>
</evidence>
<dbReference type="CDD" id="cd06223">
    <property type="entry name" value="PRTases_typeI"/>
    <property type="match status" value="1"/>
</dbReference>
<dbReference type="Gene3D" id="3.40.50.2020">
    <property type="match status" value="1"/>
</dbReference>
<dbReference type="GO" id="GO:0003999">
    <property type="term" value="F:adenine phosphoribosyltransferase activity"/>
    <property type="evidence" value="ECO:0007669"/>
    <property type="project" value="UniProtKB-EC"/>
</dbReference>
<organism evidence="13 14">
    <name type="scientific">Sphingomonas tabacisoli</name>
    <dbReference type="NCBI Taxonomy" id="2249466"/>
    <lineage>
        <taxon>Bacteria</taxon>
        <taxon>Pseudomonadati</taxon>
        <taxon>Pseudomonadota</taxon>
        <taxon>Alphaproteobacteria</taxon>
        <taxon>Sphingomonadales</taxon>
        <taxon>Sphingomonadaceae</taxon>
        <taxon>Sphingomonas</taxon>
    </lineage>
</organism>